<evidence type="ECO:0000313" key="3">
    <source>
        <dbReference type="Proteomes" id="UP000433181"/>
    </source>
</evidence>
<dbReference type="AlphaFoldDB" id="A0A6I2UFV4"/>
<comment type="similarity">
    <text evidence="1">Belongs to the UPF0297 family.</text>
</comment>
<dbReference type="RefSeq" id="WP_277007761.1">
    <property type="nucleotide sequence ID" value="NZ_JAQXJM010000091.1"/>
</dbReference>
<dbReference type="EMBL" id="VUNR01000002">
    <property type="protein sequence ID" value="MSU07656.1"/>
    <property type="molecule type" value="Genomic_DNA"/>
</dbReference>
<evidence type="ECO:0000313" key="2">
    <source>
        <dbReference type="EMBL" id="MSU07656.1"/>
    </source>
</evidence>
<sequence>MVSEETMMFRFGAEENRAESIIRSTCSSMEKKGYNPINQLVGYLLSGDPTYVTSFEDARKKIRSLERDEILEELIRSYLEKH</sequence>
<dbReference type="PANTHER" id="PTHR40067:SF1">
    <property type="entry name" value="UPF0297 PROTEIN YRZL"/>
    <property type="match status" value="1"/>
</dbReference>
<reference evidence="2 3" key="1">
    <citation type="submission" date="2019-08" db="EMBL/GenBank/DDBJ databases">
        <title>In-depth cultivation of the pig gut microbiome towards novel bacterial diversity and tailored functional studies.</title>
        <authorList>
            <person name="Wylensek D."/>
            <person name="Hitch T.C.A."/>
            <person name="Clavel T."/>
        </authorList>
    </citation>
    <scope>NUCLEOTIDE SEQUENCE [LARGE SCALE GENOMIC DNA]</scope>
    <source>
        <strain evidence="2 3">WCA-693-APC-5D-A</strain>
    </source>
</reference>
<dbReference type="InterPro" id="IPR009309">
    <property type="entry name" value="IreB"/>
</dbReference>
<dbReference type="PANTHER" id="PTHR40067">
    <property type="entry name" value="UPF0297 PROTEIN YRZL"/>
    <property type="match status" value="1"/>
</dbReference>
<dbReference type="NCBIfam" id="NF003997">
    <property type="entry name" value="PRK05473.1"/>
    <property type="match status" value="1"/>
</dbReference>
<dbReference type="GeneID" id="96777565"/>
<proteinExistence type="inferred from homology"/>
<accession>A0A6I2UFV4</accession>
<comment type="caution">
    <text evidence="2">The sequence shown here is derived from an EMBL/GenBank/DDBJ whole genome shotgun (WGS) entry which is preliminary data.</text>
</comment>
<gene>
    <name evidence="2" type="ORF">FYJ84_01415</name>
</gene>
<organism evidence="2 3">
    <name type="scientific">Anaerovibrio slackiae</name>
    <dbReference type="NCBI Taxonomy" id="2652309"/>
    <lineage>
        <taxon>Bacteria</taxon>
        <taxon>Bacillati</taxon>
        <taxon>Bacillota</taxon>
        <taxon>Negativicutes</taxon>
        <taxon>Selenomonadales</taxon>
        <taxon>Selenomonadaceae</taxon>
        <taxon>Anaerovibrio</taxon>
    </lineage>
</organism>
<name>A0A6I2UFV4_9FIRM</name>
<evidence type="ECO:0000256" key="1">
    <source>
        <dbReference type="ARBA" id="ARBA00010888"/>
    </source>
</evidence>
<dbReference type="Proteomes" id="UP000433181">
    <property type="component" value="Unassembled WGS sequence"/>
</dbReference>
<protein>
    <submittedName>
        <fullName evidence="2">IreB family regulatory phosphoprotein</fullName>
    </submittedName>
</protein>
<dbReference type="Pfam" id="PF06135">
    <property type="entry name" value="IreB"/>
    <property type="match status" value="1"/>
</dbReference>
<keyword evidence="3" id="KW-1185">Reference proteome</keyword>